<evidence type="ECO:0000313" key="13">
    <source>
        <dbReference type="EMBL" id="MXV16923.1"/>
    </source>
</evidence>
<dbReference type="SUPFAM" id="SSF52738">
    <property type="entry name" value="Methylesterase CheB, C-terminal domain"/>
    <property type="match status" value="1"/>
</dbReference>
<dbReference type="Pfam" id="PF03705">
    <property type="entry name" value="CheR_N"/>
    <property type="match status" value="1"/>
</dbReference>
<reference evidence="13 14" key="1">
    <citation type="submission" date="2019-11" db="EMBL/GenBank/DDBJ databases">
        <title>Pedobacter sp. HMF7056 Genome sequencing and assembly.</title>
        <authorList>
            <person name="Kang H."/>
            <person name="Kim H."/>
            <person name="Joh K."/>
        </authorList>
    </citation>
    <scope>NUCLEOTIDE SEQUENCE [LARGE SCALE GENOMIC DNA]</scope>
    <source>
        <strain evidence="13 14">HMF7056</strain>
    </source>
</reference>
<dbReference type="InterPro" id="IPR029063">
    <property type="entry name" value="SAM-dependent_MTases_sf"/>
</dbReference>
<feature type="domain" description="CheB-type methylesterase" evidence="11">
    <location>
        <begin position="2"/>
        <end position="191"/>
    </location>
</feature>
<keyword evidence="14" id="KW-1185">Reference proteome</keyword>
<feature type="coiled-coil region" evidence="7">
    <location>
        <begin position="955"/>
        <end position="989"/>
    </location>
</feature>
<dbReference type="SUPFAM" id="SSF47757">
    <property type="entry name" value="Chemotaxis receptor methyltransferase CheR, N-terminal domain"/>
    <property type="match status" value="1"/>
</dbReference>
<dbReference type="PANTHER" id="PTHR24422:SF27">
    <property type="entry name" value="PROTEIN-GLUTAMATE O-METHYLTRANSFERASE"/>
    <property type="match status" value="1"/>
</dbReference>
<dbReference type="InterPro" id="IPR050903">
    <property type="entry name" value="Bact_Chemotaxis_MeTrfase"/>
</dbReference>
<dbReference type="PROSITE" id="PS50112">
    <property type="entry name" value="PAS"/>
    <property type="match status" value="1"/>
</dbReference>
<feature type="active site" evidence="6">
    <location>
        <position position="14"/>
    </location>
</feature>
<dbReference type="PROSITE" id="PS50123">
    <property type="entry name" value="CHER"/>
    <property type="match status" value="1"/>
</dbReference>
<dbReference type="SMART" id="SM00388">
    <property type="entry name" value="HisKA"/>
    <property type="match status" value="1"/>
</dbReference>
<dbReference type="InterPro" id="IPR036097">
    <property type="entry name" value="HisK_dim/P_sf"/>
</dbReference>
<dbReference type="SMART" id="SM00387">
    <property type="entry name" value="HATPase_c"/>
    <property type="match status" value="1"/>
</dbReference>
<evidence type="ECO:0000313" key="14">
    <source>
        <dbReference type="Proteomes" id="UP000451233"/>
    </source>
</evidence>
<evidence type="ECO:0000259" key="9">
    <source>
        <dbReference type="PROSITE" id="PS50112"/>
    </source>
</evidence>
<dbReference type="InterPro" id="IPR000780">
    <property type="entry name" value="CheR_MeTrfase"/>
</dbReference>
<evidence type="ECO:0000259" key="12">
    <source>
        <dbReference type="PROSITE" id="PS50123"/>
    </source>
</evidence>
<dbReference type="InterPro" id="IPR035909">
    <property type="entry name" value="CheB_C"/>
</dbReference>
<keyword evidence="4" id="KW-0808">Transferase</keyword>
<dbReference type="NCBIfam" id="TIGR00229">
    <property type="entry name" value="sensory_box"/>
    <property type="match status" value="1"/>
</dbReference>
<feature type="domain" description="PAC" evidence="10">
    <location>
        <begin position="1060"/>
        <end position="1112"/>
    </location>
</feature>
<dbReference type="Pfam" id="PF00512">
    <property type="entry name" value="HisKA"/>
    <property type="match status" value="1"/>
</dbReference>
<keyword evidence="3" id="KW-0597">Phosphoprotein</keyword>
<dbReference type="SUPFAM" id="SSF55785">
    <property type="entry name" value="PYP-like sensor domain (PAS domain)"/>
    <property type="match status" value="3"/>
</dbReference>
<dbReference type="GO" id="GO:0005737">
    <property type="term" value="C:cytoplasm"/>
    <property type="evidence" value="ECO:0007669"/>
    <property type="project" value="InterPro"/>
</dbReference>
<dbReference type="InterPro" id="IPR022641">
    <property type="entry name" value="CheR_N"/>
</dbReference>
<dbReference type="PRINTS" id="PR00996">
    <property type="entry name" value="CHERMTFRASE"/>
</dbReference>
<dbReference type="Pfam" id="PF08447">
    <property type="entry name" value="PAS_3"/>
    <property type="match status" value="1"/>
</dbReference>
<dbReference type="Gene3D" id="3.30.450.20">
    <property type="entry name" value="PAS domain"/>
    <property type="match status" value="3"/>
</dbReference>
<keyword evidence="6" id="KW-0145">Chemotaxis</keyword>
<dbReference type="CDD" id="cd00082">
    <property type="entry name" value="HisKA"/>
    <property type="match status" value="1"/>
</dbReference>
<dbReference type="InterPro" id="IPR003661">
    <property type="entry name" value="HisK_dim/P_dom"/>
</dbReference>
<feature type="domain" description="PAS" evidence="9">
    <location>
        <begin position="986"/>
        <end position="1056"/>
    </location>
</feature>
<dbReference type="CDD" id="cd00075">
    <property type="entry name" value="HATPase"/>
    <property type="match status" value="1"/>
</dbReference>
<evidence type="ECO:0000256" key="5">
    <source>
        <dbReference type="ARBA" id="ARBA00022777"/>
    </source>
</evidence>
<dbReference type="RefSeq" id="WP_160907938.1">
    <property type="nucleotide sequence ID" value="NZ_WVHS01000004.1"/>
</dbReference>
<feature type="coiled-coil region" evidence="7">
    <location>
        <begin position="650"/>
        <end position="708"/>
    </location>
</feature>
<feature type="active site" evidence="6">
    <location>
        <position position="41"/>
    </location>
</feature>
<dbReference type="Gene3D" id="3.40.50.150">
    <property type="entry name" value="Vaccinia Virus protein VP39"/>
    <property type="match status" value="1"/>
</dbReference>
<comment type="catalytic activity">
    <reaction evidence="1">
        <text>ATP + protein L-histidine = ADP + protein N-phospho-L-histidine.</text>
        <dbReference type="EC" id="2.7.13.3"/>
    </reaction>
</comment>
<dbReference type="InterPro" id="IPR022642">
    <property type="entry name" value="CheR_C"/>
</dbReference>
<dbReference type="GO" id="GO:0000155">
    <property type="term" value="F:phosphorelay sensor kinase activity"/>
    <property type="evidence" value="ECO:0007669"/>
    <property type="project" value="InterPro"/>
</dbReference>
<dbReference type="PANTHER" id="PTHR24422">
    <property type="entry name" value="CHEMOTAXIS PROTEIN METHYLTRANSFERASE"/>
    <property type="match status" value="1"/>
</dbReference>
<dbReference type="GO" id="GO:0008984">
    <property type="term" value="F:protein-glutamate methylesterase activity"/>
    <property type="evidence" value="ECO:0007669"/>
    <property type="project" value="InterPro"/>
</dbReference>
<protein>
    <recommendedName>
        <fullName evidence="2">histidine kinase</fullName>
        <ecNumber evidence="2">2.7.13.3</ecNumber>
    </recommendedName>
</protein>
<dbReference type="SMART" id="SM00091">
    <property type="entry name" value="PAS"/>
    <property type="match status" value="2"/>
</dbReference>
<feature type="domain" description="CheR-type methyltransferase" evidence="12">
    <location>
        <begin position="194"/>
        <end position="445"/>
    </location>
</feature>
<evidence type="ECO:0000259" key="8">
    <source>
        <dbReference type="PROSITE" id="PS50109"/>
    </source>
</evidence>
<dbReference type="InterPro" id="IPR000014">
    <property type="entry name" value="PAS"/>
</dbReference>
<dbReference type="Pfam" id="PF01339">
    <property type="entry name" value="CheB_methylest"/>
    <property type="match status" value="1"/>
</dbReference>
<proteinExistence type="predicted"/>
<dbReference type="InterPro" id="IPR003594">
    <property type="entry name" value="HATPase_dom"/>
</dbReference>
<evidence type="ECO:0000256" key="3">
    <source>
        <dbReference type="ARBA" id="ARBA00022553"/>
    </source>
</evidence>
<accession>A0A7K1Y100</accession>
<keyword evidence="7" id="KW-0175">Coiled coil</keyword>
<keyword evidence="5" id="KW-0418">Kinase</keyword>
<dbReference type="Pfam" id="PF13596">
    <property type="entry name" value="PAS_10"/>
    <property type="match status" value="1"/>
</dbReference>
<gene>
    <name evidence="13" type="ORF">GS398_16605</name>
</gene>
<dbReference type="SMART" id="SM00138">
    <property type="entry name" value="MeTrc"/>
    <property type="match status" value="1"/>
</dbReference>
<dbReference type="Pfam" id="PF02518">
    <property type="entry name" value="HATPase_c"/>
    <property type="match status" value="1"/>
</dbReference>
<dbReference type="FunFam" id="3.30.565.10:FF:000006">
    <property type="entry name" value="Sensor histidine kinase WalK"/>
    <property type="match status" value="1"/>
</dbReference>
<dbReference type="InterPro" id="IPR013655">
    <property type="entry name" value="PAS_fold_3"/>
</dbReference>
<dbReference type="GO" id="GO:0008757">
    <property type="term" value="F:S-adenosylmethionine-dependent methyltransferase activity"/>
    <property type="evidence" value="ECO:0007669"/>
    <property type="project" value="InterPro"/>
</dbReference>
<dbReference type="InterPro" id="IPR000700">
    <property type="entry name" value="PAS-assoc_C"/>
</dbReference>
<evidence type="ECO:0000256" key="4">
    <source>
        <dbReference type="ARBA" id="ARBA00022679"/>
    </source>
</evidence>
<dbReference type="CDD" id="cd16434">
    <property type="entry name" value="CheB-CheR_fusion"/>
    <property type="match status" value="1"/>
</dbReference>
<evidence type="ECO:0000256" key="1">
    <source>
        <dbReference type="ARBA" id="ARBA00000085"/>
    </source>
</evidence>
<evidence type="ECO:0000256" key="7">
    <source>
        <dbReference type="SAM" id="Coils"/>
    </source>
</evidence>
<dbReference type="InterPro" id="IPR005467">
    <property type="entry name" value="His_kinase_dom"/>
</dbReference>
<dbReference type="SUPFAM" id="SSF53335">
    <property type="entry name" value="S-adenosyl-L-methionine-dependent methyltransferases"/>
    <property type="match status" value="1"/>
</dbReference>
<dbReference type="PROSITE" id="PS50109">
    <property type="entry name" value="HIS_KIN"/>
    <property type="match status" value="1"/>
</dbReference>
<dbReference type="CDD" id="cd00130">
    <property type="entry name" value="PAS"/>
    <property type="match status" value="1"/>
</dbReference>
<organism evidence="13 14">
    <name type="scientific">Hufsiella ginkgonis</name>
    <dbReference type="NCBI Taxonomy" id="2695274"/>
    <lineage>
        <taxon>Bacteria</taxon>
        <taxon>Pseudomonadati</taxon>
        <taxon>Bacteroidota</taxon>
        <taxon>Sphingobacteriia</taxon>
        <taxon>Sphingobacteriales</taxon>
        <taxon>Sphingobacteriaceae</taxon>
        <taxon>Hufsiella</taxon>
    </lineage>
</organism>
<dbReference type="SUPFAM" id="SSF55874">
    <property type="entry name" value="ATPase domain of HSP90 chaperone/DNA topoisomerase II/histidine kinase"/>
    <property type="match status" value="1"/>
</dbReference>
<evidence type="ECO:0000256" key="2">
    <source>
        <dbReference type="ARBA" id="ARBA00012438"/>
    </source>
</evidence>
<dbReference type="InterPro" id="IPR035965">
    <property type="entry name" value="PAS-like_dom_sf"/>
</dbReference>
<name>A0A7K1Y100_9SPHI</name>
<feature type="active site" evidence="6">
    <location>
        <position position="133"/>
    </location>
</feature>
<dbReference type="EMBL" id="WVHS01000004">
    <property type="protein sequence ID" value="MXV16923.1"/>
    <property type="molecule type" value="Genomic_DNA"/>
</dbReference>
<dbReference type="Proteomes" id="UP000451233">
    <property type="component" value="Unassembled WGS sequence"/>
</dbReference>
<feature type="domain" description="Histidine kinase" evidence="8">
    <location>
        <begin position="1131"/>
        <end position="1347"/>
    </location>
</feature>
<comment type="caution">
    <text evidence="13">The sequence shown here is derived from an EMBL/GenBank/DDBJ whole genome shotgun (WGS) entry which is preliminary data.</text>
</comment>
<evidence type="ECO:0000259" key="10">
    <source>
        <dbReference type="PROSITE" id="PS50113"/>
    </source>
</evidence>
<dbReference type="GO" id="GO:0006935">
    <property type="term" value="P:chemotaxis"/>
    <property type="evidence" value="ECO:0007669"/>
    <property type="project" value="UniProtKB-UniRule"/>
</dbReference>
<dbReference type="SUPFAM" id="SSF47384">
    <property type="entry name" value="Homodimeric domain of signal transducing histidine kinase"/>
    <property type="match status" value="1"/>
</dbReference>
<evidence type="ECO:0000256" key="6">
    <source>
        <dbReference type="PROSITE-ProRule" id="PRU00050"/>
    </source>
</evidence>
<keyword evidence="6" id="KW-0378">Hydrolase</keyword>
<evidence type="ECO:0000259" key="11">
    <source>
        <dbReference type="PROSITE" id="PS50122"/>
    </source>
</evidence>
<dbReference type="Pfam" id="PF01739">
    <property type="entry name" value="CheR"/>
    <property type="match status" value="1"/>
</dbReference>
<dbReference type="PROSITE" id="PS50113">
    <property type="entry name" value="PAC"/>
    <property type="match status" value="1"/>
</dbReference>
<dbReference type="GO" id="GO:0000156">
    <property type="term" value="F:phosphorelay response regulator activity"/>
    <property type="evidence" value="ECO:0007669"/>
    <property type="project" value="InterPro"/>
</dbReference>
<dbReference type="InterPro" id="IPR036890">
    <property type="entry name" value="HATPase_C_sf"/>
</dbReference>
<dbReference type="Gene3D" id="3.30.565.10">
    <property type="entry name" value="Histidine kinase-like ATPase, C-terminal domain"/>
    <property type="match status" value="1"/>
</dbReference>
<dbReference type="PROSITE" id="PS50122">
    <property type="entry name" value="CHEB"/>
    <property type="match status" value="1"/>
</dbReference>
<dbReference type="Gene3D" id="3.40.50.180">
    <property type="entry name" value="Methylesterase CheB, C-terminal domain"/>
    <property type="match status" value="1"/>
</dbReference>
<dbReference type="InterPro" id="IPR000673">
    <property type="entry name" value="Sig_transdc_resp-reg_Me-estase"/>
</dbReference>
<dbReference type="Gene3D" id="1.10.287.130">
    <property type="match status" value="1"/>
</dbReference>
<sequence>MALKDHYIIAIGASAGGLEAIHEFFDHMPQNEHLSFVIIQHLSPDYKSLLVELVSKHTHMKVYEAGNEMVIQKECIYVIPNNKTMTVRNGSLQLSEKKDSKSPNTAIDLFLNTLAEDRKDKAIAIILSGTGTDGTRGIKTIKECEGLVVVQDPATAKFDGMPQSAIASGYADLILSPEMMPEEIYNYIKETPVHVLNEGKIDEDLLEEVFRLVYNSSNFDFQFYKTPTIIRRIGRRMSQLGVGNLDGYVRYLGQNPQEARLLSKDFLINVTQFFRDRVAFELLSEKVLPRILEHKGPHDPLKVWICACSTGEEAYSMAIQIDRYLELTGTVADVKIFATDIDSANIEYASKNAYPLAIAKDIPPEILARYFIREGKTYSLIPHIRKQVVFARHNVIKDPPFIKNDLVSCRNMLIYMNSILQHKVLSTFHFALKDHGFLFLGPSETAGYIKQGIEEIDSKWKIYRKTGAIKNDHEVYRNVDGLRTGAEKRTPPAAKEGIAAKTEPGVNEFVKTLTEDLGYVSFYIDENYEIRETIGDFNRFLSLPDKKLNLNILKMVAPELSAALTPAIRKSRKEGKKILLKNVRVKQRNKDIFLQVIVKQVQLNNILTTLIVVGENGLIAGGTEPEAPAMRDQEHTSYVFELESELTETRRNLQLAIEGLETTNEELQSSNEELLSANEELQSSNEELQSLNEELHTLNTEHQLKIKELIDLNDDLNNYFRSTGIGQVFLDPNMRIRKFNPAAASLINLIDTDIGRPLNHISNNLQYEPLFNDARQVIDTGKLAEKELVLTDGNTVIMRIMPYLRKDKKTDGAVITFVDVTEIHELNNIVKGVFNASLSAIMALNAVHDEQNKIVDFAWVSLNYAAENLLGNGNDYLAGKSLKKHAADFVKPWVFEKLVKVVESGKPLQTELQVLYEETERWFEVTAVKMKEGLVTTFTEITARKLSDQKLKKNYNELITARESLKKLNAALEDKVKERTRELSENEERFRLVSQATNDTIWDWDIVMNKTWWSHNFQSAFGYPGNETSRSFWLSKVHPDDRGKVSGSLNDAINKNEKQWHAAYRFLKADGKYASVLDRAFILHDEFHTPYRMLGSMFDVTRLNEAEQKLRESELQATRLLLEKKDEFMSIASHELKTPITSMKASLQIVQRLAKNGQGNEKIQPFIDKANIQVSKLTGLVEDLLDVTKIQAGKMKLDKSLFRIGEAIRDSIDQVQYESAAHKVEVEGDTDLEVYADKHRLEQVIINFLSNAIKYSPGAEKVKLSVGYQNNSLKLAVTDFGIGIPGDKMAYVFDRFFRVQESSQKFSGLGLGLYISSGIIARHEGEIGVDSQEGKGTTFWFTIPYKAEADSQGPYPEANSLQH</sequence>
<dbReference type="EC" id="2.7.13.3" evidence="2"/>